<feature type="compositionally biased region" description="Acidic residues" evidence="1">
    <location>
        <begin position="32"/>
        <end position="65"/>
    </location>
</feature>
<evidence type="ECO:0000256" key="1">
    <source>
        <dbReference type="SAM" id="MobiDB-lite"/>
    </source>
</evidence>
<evidence type="ECO:0000313" key="3">
    <source>
        <dbReference type="Proteomes" id="UP001177003"/>
    </source>
</evidence>
<feature type="region of interest" description="Disordered" evidence="1">
    <location>
        <begin position="116"/>
        <end position="136"/>
    </location>
</feature>
<sequence>MFHVLPGDPYFPDYASVYQPISPAEHASMQSDEFEPEEDPDEDPEEEMEEEPKDDPEEDMDEDEVIIITDSESPASIPPSPSRSFLGFSLCRSRKTARISVPKPVTIKYNLRSPRTKKTMEPPVSESNYENQRTTGKRTAGTFEEGQTSGAAPTSDMDIDKLSFLLEQNVRLHGQMWHVSDKLSNMQGQSIKRKEEMVRMKQLQEQY</sequence>
<dbReference type="AlphaFoldDB" id="A0AA35ZLW4"/>
<evidence type="ECO:0000313" key="2">
    <source>
        <dbReference type="EMBL" id="CAI9294182.1"/>
    </source>
</evidence>
<accession>A0AA35ZLW4</accession>
<keyword evidence="3" id="KW-1185">Reference proteome</keyword>
<protein>
    <submittedName>
        <fullName evidence="2">Uncharacterized protein</fullName>
    </submittedName>
</protein>
<feature type="compositionally biased region" description="Polar residues" evidence="1">
    <location>
        <begin position="125"/>
        <end position="134"/>
    </location>
</feature>
<name>A0AA35ZLW4_LACSI</name>
<feature type="region of interest" description="Disordered" evidence="1">
    <location>
        <begin position="21"/>
        <end position="82"/>
    </location>
</feature>
<proteinExistence type="predicted"/>
<dbReference type="Proteomes" id="UP001177003">
    <property type="component" value="Chromosome 7"/>
</dbReference>
<dbReference type="EMBL" id="OX465083">
    <property type="protein sequence ID" value="CAI9294182.1"/>
    <property type="molecule type" value="Genomic_DNA"/>
</dbReference>
<gene>
    <name evidence="2" type="ORF">LSALG_LOCUS33171</name>
</gene>
<reference evidence="2" key="1">
    <citation type="submission" date="2023-04" db="EMBL/GenBank/DDBJ databases">
        <authorList>
            <person name="Vijverberg K."/>
            <person name="Xiong W."/>
            <person name="Schranz E."/>
        </authorList>
    </citation>
    <scope>NUCLEOTIDE SEQUENCE</scope>
</reference>
<organism evidence="2 3">
    <name type="scientific">Lactuca saligna</name>
    <name type="common">Willowleaf lettuce</name>
    <dbReference type="NCBI Taxonomy" id="75948"/>
    <lineage>
        <taxon>Eukaryota</taxon>
        <taxon>Viridiplantae</taxon>
        <taxon>Streptophyta</taxon>
        <taxon>Embryophyta</taxon>
        <taxon>Tracheophyta</taxon>
        <taxon>Spermatophyta</taxon>
        <taxon>Magnoliopsida</taxon>
        <taxon>eudicotyledons</taxon>
        <taxon>Gunneridae</taxon>
        <taxon>Pentapetalae</taxon>
        <taxon>asterids</taxon>
        <taxon>campanulids</taxon>
        <taxon>Asterales</taxon>
        <taxon>Asteraceae</taxon>
        <taxon>Cichorioideae</taxon>
        <taxon>Cichorieae</taxon>
        <taxon>Lactucinae</taxon>
        <taxon>Lactuca</taxon>
    </lineage>
</organism>